<proteinExistence type="predicted"/>
<evidence type="ECO:0000313" key="2">
    <source>
        <dbReference type="EMBL" id="KLO08242.1"/>
    </source>
</evidence>
<reference evidence="2 3" key="1">
    <citation type="submission" date="2015-04" db="EMBL/GenBank/DDBJ databases">
        <title>Complete genome sequence of Schizopora paradoxa KUC8140, a cosmopolitan wood degrader in East Asia.</title>
        <authorList>
            <consortium name="DOE Joint Genome Institute"/>
            <person name="Min B."/>
            <person name="Park H."/>
            <person name="Jang Y."/>
            <person name="Kim J.-J."/>
            <person name="Kim K.H."/>
            <person name="Pangilinan J."/>
            <person name="Lipzen A."/>
            <person name="Riley R."/>
            <person name="Grigoriev I.V."/>
            <person name="Spatafora J.W."/>
            <person name="Choi I.-G."/>
        </authorList>
    </citation>
    <scope>NUCLEOTIDE SEQUENCE [LARGE SCALE GENOMIC DNA]</scope>
    <source>
        <strain evidence="2 3">KUC8140</strain>
    </source>
</reference>
<feature type="region of interest" description="Disordered" evidence="1">
    <location>
        <begin position="1"/>
        <end position="27"/>
    </location>
</feature>
<gene>
    <name evidence="2" type="ORF">SCHPADRAFT_615212</name>
</gene>
<protein>
    <submittedName>
        <fullName evidence="2">Uncharacterized protein</fullName>
    </submittedName>
</protein>
<accession>A0A0H2RA41</accession>
<dbReference type="OrthoDB" id="3322113at2759"/>
<organism evidence="2 3">
    <name type="scientific">Schizopora paradoxa</name>
    <dbReference type="NCBI Taxonomy" id="27342"/>
    <lineage>
        <taxon>Eukaryota</taxon>
        <taxon>Fungi</taxon>
        <taxon>Dikarya</taxon>
        <taxon>Basidiomycota</taxon>
        <taxon>Agaricomycotina</taxon>
        <taxon>Agaricomycetes</taxon>
        <taxon>Hymenochaetales</taxon>
        <taxon>Schizoporaceae</taxon>
        <taxon>Schizopora</taxon>
    </lineage>
</organism>
<dbReference type="InParanoid" id="A0A0H2RA41"/>
<dbReference type="Proteomes" id="UP000053477">
    <property type="component" value="Unassembled WGS sequence"/>
</dbReference>
<sequence length="159" mass="17805">MSSDVPSYSPHPSTQPTSNDTTDDEDADVVFPLSSSFLDELREDDTTTVYTYHSTWSTNYTMSNLPGPGRLLGNFYSRAGRTLERRLGRIVNRAAINEYEDAVEVLQRQQLGLESIESMFWLGGPEEHERACQVLLICARYVFGLLLGSSLDSQCGQIE</sequence>
<dbReference type="AlphaFoldDB" id="A0A0H2RA41"/>
<feature type="compositionally biased region" description="Polar residues" evidence="1">
    <location>
        <begin position="1"/>
        <end position="20"/>
    </location>
</feature>
<evidence type="ECO:0000313" key="3">
    <source>
        <dbReference type="Proteomes" id="UP000053477"/>
    </source>
</evidence>
<name>A0A0H2RA41_9AGAM</name>
<dbReference type="EMBL" id="KQ086099">
    <property type="protein sequence ID" value="KLO08242.1"/>
    <property type="molecule type" value="Genomic_DNA"/>
</dbReference>
<evidence type="ECO:0000256" key="1">
    <source>
        <dbReference type="SAM" id="MobiDB-lite"/>
    </source>
</evidence>
<keyword evidence="3" id="KW-1185">Reference proteome</keyword>